<evidence type="ECO:0000256" key="2">
    <source>
        <dbReference type="SAM" id="MobiDB-lite"/>
    </source>
</evidence>
<evidence type="ECO:0000313" key="6">
    <source>
        <dbReference type="EMBL" id="UYV74300.1"/>
    </source>
</evidence>
<dbReference type="InterPro" id="IPR012337">
    <property type="entry name" value="RNaseH-like_sf"/>
</dbReference>
<feature type="compositionally biased region" description="Basic and acidic residues" evidence="2">
    <location>
        <begin position="3266"/>
        <end position="3333"/>
    </location>
</feature>
<feature type="compositionally biased region" description="Basic and acidic residues" evidence="2">
    <location>
        <begin position="480"/>
        <end position="489"/>
    </location>
</feature>
<dbReference type="Proteomes" id="UP001235939">
    <property type="component" value="Chromosome 11"/>
</dbReference>
<name>A0ABY6L3E6_9ARAC</name>
<dbReference type="PROSITE" id="PS50878">
    <property type="entry name" value="RT_POL"/>
    <property type="match status" value="3"/>
</dbReference>
<keyword evidence="1" id="KW-0862">Zinc</keyword>
<dbReference type="Gene3D" id="3.60.10.10">
    <property type="entry name" value="Endonuclease/exonuclease/phosphatase"/>
    <property type="match status" value="4"/>
</dbReference>
<evidence type="ECO:0000256" key="1">
    <source>
        <dbReference type="PROSITE-ProRule" id="PRU00047"/>
    </source>
</evidence>
<feature type="region of interest" description="Disordered" evidence="2">
    <location>
        <begin position="101"/>
        <end position="151"/>
    </location>
</feature>
<feature type="region of interest" description="Disordered" evidence="2">
    <location>
        <begin position="996"/>
        <end position="1289"/>
    </location>
</feature>
<dbReference type="SUPFAM" id="SSF56219">
    <property type="entry name" value="DNase I-like"/>
    <property type="match status" value="4"/>
</dbReference>
<feature type="region of interest" description="Disordered" evidence="2">
    <location>
        <begin position="66"/>
        <end position="85"/>
    </location>
</feature>
<feature type="compositionally biased region" description="Basic and acidic residues" evidence="2">
    <location>
        <begin position="1268"/>
        <end position="1280"/>
    </location>
</feature>
<accession>A0ABY6L3E6</accession>
<dbReference type="InterPro" id="IPR001878">
    <property type="entry name" value="Znf_CCHC"/>
</dbReference>
<feature type="compositionally biased region" description="Polar residues" evidence="2">
    <location>
        <begin position="1605"/>
        <end position="1614"/>
    </location>
</feature>
<keyword evidence="7" id="KW-1185">Reference proteome</keyword>
<feature type="region of interest" description="Disordered" evidence="2">
    <location>
        <begin position="1356"/>
        <end position="1406"/>
    </location>
</feature>
<dbReference type="Pfam" id="PF00078">
    <property type="entry name" value="RVT_1"/>
    <property type="match status" value="3"/>
</dbReference>
<evidence type="ECO:0008006" key="8">
    <source>
        <dbReference type="Google" id="ProtNLM"/>
    </source>
</evidence>
<feature type="domain" description="Reverse transcriptase" evidence="4">
    <location>
        <begin position="2150"/>
        <end position="2410"/>
    </location>
</feature>
<dbReference type="Gene3D" id="3.30.420.10">
    <property type="entry name" value="Ribonuclease H-like superfamily/Ribonuclease H"/>
    <property type="match status" value="1"/>
</dbReference>
<dbReference type="InterPro" id="IPR036691">
    <property type="entry name" value="Endo/exonu/phosph_ase_sf"/>
</dbReference>
<dbReference type="PROSITE" id="PS50158">
    <property type="entry name" value="ZF_CCHC"/>
    <property type="match status" value="2"/>
</dbReference>
<dbReference type="CDD" id="cd01650">
    <property type="entry name" value="RT_nLTR_like"/>
    <property type="match status" value="3"/>
</dbReference>
<feature type="region of interest" description="Disordered" evidence="2">
    <location>
        <begin position="1709"/>
        <end position="1747"/>
    </location>
</feature>
<reference evidence="6 7" key="1">
    <citation type="submission" date="2022-01" db="EMBL/GenBank/DDBJ databases">
        <title>A chromosomal length assembly of Cordylochernes scorpioides.</title>
        <authorList>
            <person name="Zeh D."/>
            <person name="Zeh J."/>
        </authorList>
    </citation>
    <scope>NUCLEOTIDE SEQUENCE [LARGE SCALE GENOMIC DNA]</scope>
    <source>
        <strain evidence="6">IN4F17</strain>
        <tissue evidence="6">Whole Body</tissue>
    </source>
</reference>
<dbReference type="SUPFAM" id="SSF56672">
    <property type="entry name" value="DNA/RNA polymerases"/>
    <property type="match status" value="3"/>
</dbReference>
<dbReference type="InterPro" id="IPR043502">
    <property type="entry name" value="DNA/RNA_pol_sf"/>
</dbReference>
<keyword evidence="1" id="KW-0863">Zinc-finger</keyword>
<feature type="domain" description="Reverse transcriptase" evidence="4">
    <location>
        <begin position="3765"/>
        <end position="4031"/>
    </location>
</feature>
<feature type="compositionally biased region" description="Pro residues" evidence="2">
    <location>
        <begin position="1236"/>
        <end position="1245"/>
    </location>
</feature>
<sequence>MPKGVSKVIPAESPERAAREPERLSSKPQTSAEVSAKIAFQKNSSEEIQENSKLANLPAGKEYANPAAARDVTAPTTAAATSDIPASLNWADSEMAEVEDNEGYTVVKGKKRRRTSTSEHAAKQPGKPAEKPSSQQPKRPTGPRAVPPKEIKATRANIAEAKARQNTTSHENYVFVELCPDIPDYSYLRAMSALFGGPRGITQFNRMNGHYIVGLESKDLANRLVADGLEIEGTTLKVFPFRKRAERIVIANLPGFVEDSAVVNALNTFGRVTSIAPILVKMGEFTFTDGRREAFILLKEGVKLDTLPTRLEIKSKGDTLPAFLSFGTKCSKCGKQGHRRANCPALARQGNGSPRQAASPTDARPPPTPPPQWPRKPARGPATPASPVQPAKTSAEAPAIPSAPHPAEPLDLAQPAPAAHPAPPGEMSTKAPAAPCSTAPQPAGPAPPTQPAIVASPPHLPAPRTLVSETAPTNIEMMDVENREEERTDSSSTSQGRNKIRATLDDLIERAPSTLFDELEKLGLQRERETNSFHLDQGQDLCLGYSAVVTPPVAISGSGLACVFGPGVAVLRQRVLWPGHIALAVIDVHGEEMTIINAHLAHDPRERLEQLELLATTAIQERAWVLGDLNIREPSSSSADALASLLDLAALVDVATQFDAAHLPTRVASRGDQIESSRLDRILVPAGVLDRVTTYATSHYHHSDHRLVLLQVGPPAVSPHQPRLAAMLRSGLALEHLAGCIRELDEDLAHDDDDGILLWDRWTTIKAGLLAEARSLHDPRHAASDGYVVRARGYIAAQLEASSIRADYPSLPDLARAIHLRRPVSVIRDDDDNVIEGPELRRKAYAIFQPRFARPTSDPAAGAAFIGTSMITPISELGEEDPLHRPEICPSEIAAAIRRLPRGKAPGWDGLPCELLAAFEDFFAEALARVFAASRLRGALPPSTRRSSICLVPKARGGRGLDGYRPIALPSADYRVLAAILHRRLKPHLRALHRYGAAATSPGVDPRRGQRHRLRRRHRPPTPSRRRIRAGGDRPRRLQAGFRYRRQPREERGPLVRRLAQPRRLPSRRLLVNHLHQGPRARHRPQELRSPSGAASSRPPGVRLPQMDSLHPRPIPRPTSEIRLGARAHGVASRSRHGEARCHRRPRPPRPGNPTPARLLQGCAGRAPRRQERLRLAGRQQQRGLDPPSTRRHASPAPPSPVAEAVGGGLQDPDPQSPGGPHISAAGHPNHRRLPVPSPSRPPGPRALARSPGVKMPKGVSKVIPAESPERAAREPERLSSKPQTSAEVSAKIAFQKNSSEEIQENSKLANLPAGKEYANPAAARDVTAPTTAAATSDIPASLNWADSEMAEVEDNEGYTVVKGKKRRRTSTSEHAAKQPGKPAEKPSSQQPKRPTGPRAVPPKEIKATRANIAEAKARQNTTSHENYVFVELCPDIPDYSYLRAMSALFGGPRGITQFNRMNGHYIVGLESKDLANRLVADGLEIEGTTLKVFPFRKRAERIVIANLPGFVEDSAVVNALNTFGRVTSIAPILVKMGEFTFTDGRREAFILLKEGVKLDRLPTRLEIKSKGDTLPAFLSFGIKCSKCRKQGHRRANCPALARQGNGSPRQAASPTDARLSPHSSSSVAKEAGTWARNTGVPCPTGEDISRGSGDPLGAPSCRTVGSRPARPCCPPCSTWGDANQSSRGPSLHGASACWTSTPYSTSHRCLSSSSSCPEDPRERDGSYKHRDDGRGEPGRGENRFETNSFHLDQGQDLCLGYSAVVTPPVAISGSGLACVFGPGVAVLRQRVLWPGHIALAVIDVHGEEMTIINAHLAHDPRERLEQLELLATTAIQERAWVLGDLNIREPSSSSADALASLLDLAALVDVATQFDAAHLPTRVASRGDQIESSRLDRILVPAGVLDRVTTYATSYYHLSDHRLVLLQVGPPAVSPHQPRLAAMLRSGLALEHLAGCIRELDEDLAHDDDDGILLWDRWTTIKAGLLAEARSLHDPRHAASDGYVVRARGYIAAQLEASSIRADYPSLPDLARAIHLRRPVSVIRDDDDNVIEGPELRRKAYPIFQPRFARPTSDPAAGAAFIGTSMITPISELGEEDPLHRPEICPSEIAAAIRRLPRGKAPGWDGLPCELLAAFEDFFAEALARVFAASRLRGALPLSTRRSSICLVPKARGGRGLDGYRPIALPSADYRVLAAILHRRLKPHLRALVPDCQTYAVPGRSPSWNIARVTDAVEEATAMGSPLAVMGVDLESAFDSLDRGFLKSLMTSLRLPPAFMGWIDILYAGADGTIRAGGFHTTAFPLLNGLRQGCAVSASLFSIATGPLLRRLELTLGVGNVIAYADDIVLLLHRDEEFERVATVLEDFKRASGIAVNLGKSAGLWCGAWRNRGDSPLGASWSTTSIRVLGLDIAPRSSVAHQEQHLLALLESACRRLTPFTRGLSLVGRARAANSLVDSTIQHHLHGYLPSPPDHRQAAGPTSEIRLGARAHGVASRSRHGEARCHRRPRPPRPGNPTPARLLQGCAGRAPRRQERLRLAGRQQQRGLDPPSTRRHASPAPPSPVAEAVGGGLQDPDPQSPGGPHISAAGHPNHWRLPETNSFHLDQGQDLCLGYSAVVTPPVAISGSGLACVFGPGVAVLRQRVLWPGHIALAVIDVHGEEMTMINAHLAHDPRERNEHLELLAATAVQEGAWVIGDLNIRESSSSSADALAALLDLATLVDVATQFHAAHLPTRVASRGDQIESSRLDRIHVPAVVLDRVTTYATCHYHLSDHRLVLLQVGPPAVSPHQPRLAAMLRSGLALEHLAGYIRELEEDLAHDNDDGILLWDRWTTIKAGLPASPAPPATHLIDLGEEDPLHRPQNKPQRDRHRHPSPPSRKGPRLGRLAMRAPRRLRGLLRRSSGSSVCAFTAPRSPASVDAAQLHLPGAGGGRGLGGYRPIALPSADYRVLAAILHRRLKPHIRALVTDCQTYAVPGRSPSWNIDKVTDAVEEATALGSPLAVMGVDLESLMASLRLPPAFMGWIDILYAGADATIRAGGFHTTAFPLLNDLRQGCAVSAALFSIATGPLLRRLESTLGVGNVIAYADDIVLLSHRDDEFERVAAVLEDFKRASGIAVNLGKSAGLWCGAWRNRGDSLFGASWSTTSIRVLGLDIAPRSSVAHQEQHLLALLESACRKWTPFTRGLFLVGRARAANSLVSSTLQHHLHGYLPSPPTIAKLQARQARFVWGPEHTAWLPAAVMAGPVAIGGLGLLDLATQLQLACLKGAKPTEEMKEPPSPKIRADEVEDPSKTAKKNKPEPPRKTRVEMDKEPPKADKPTNPEPPKKSSAEKDKVPPKAARPTKPGPPRKTRDNKVPPKTAKSSRPEPPKFKGPPRWNEDLTLVVEWNEEAGSGLMLAVLKSIAGSIPGHRYDLKMIRGGGAVALILKNPEDRKLAMEAIERGGNPKGRSLVDLVIGQGLEVWNVYGESTFATVNGESIIDFSLARTSRTRRLRWETDPTDVSDHKLIRFEASCDVEPPSVERAPRYSIRGPNLERFRRRFVCTLGDSLTGAVDGIALNSMVDKLHQDITNTCKALGPGSGRVTAFKRLKQPWWTEDLEIERKRIRAMRKLFQNSIEKERIRRGIAYRKNLAGYKRRTKRAKRKHWREQCNTILEINPYGLPYRVISGKIRSSANLRLLEDEDGFKTRDLKETLDLILDLHFGNEEPEDEISLTTCGLVDPPFSEMEVKRTAFKFGNRKSPGPDGINNTVVTVLVRMHPSLLARLFNRCLDTGTFPKAWKVARVVLLEKSGRKGNSPIDYRPLSLLACLGKVLDSLLAQRLKRWLDSNELLSSSQYGFREGKSTTTALNEVLEGVEMGLNKGAWVLLVALDIDGAFNSMNWNKLMRNLMDMGCPDNLCSLVRDSLRDRRISLSFGGLMLVRNCARGCPQGSCCGPVLWNILVNTVFQEELPEGARLVFYADDQFLIIEAASRAKAEKCAETSLQILPNWAHDSGLKFNVFKTKALSFNSRDIRTKRKGIRGEHKPAIRMKGRRVSVVNRMTILGAWWRRNKDQKVATALERVQRTAALRITGGYRTNSTEALLVLAGLIPLGLKLEEEAIRQKIWEDREDALGLEAGALEWKRDPRKPPQWLPKWNWSPGGPTGIGTEVFTDGSKSGTNTGAGVVIFTNGELIFQESLTLKEDELVYSAELVAIREALRVCAEKNLSPERLYSDCMSALVSINLEKGQLAHQIIQELEMMPQAPVLHWVRGHSLIEGNEFADRLAKTGCFRSRSVRTPVTKKEVYRRIRGHVQDLWLDRWRNSEKGREVFNWVTVPKYLCKGVQVALRGGRNGFDWLVASGSESWIRPPPDGTRLQPRRLWLLKLCEEASNILGLNHRAVPTSQLLDFPIIGGCRFLRPPDLLAPARWLGARVRDLLLAEEDHLIIARRPTRSALADAASLGAFCRRLTAENAEGLRESPSSSLAAAVVLRGTATPFLNGLTTRSARRALDRPRLAATPISRFLARWTPTIGPPPSRIMPA</sequence>
<evidence type="ECO:0000259" key="5">
    <source>
        <dbReference type="PROSITE" id="PS50879"/>
    </source>
</evidence>
<feature type="domain" description="CCHC-type" evidence="3">
    <location>
        <begin position="329"/>
        <end position="344"/>
    </location>
</feature>
<dbReference type="EMBL" id="CP092873">
    <property type="protein sequence ID" value="UYV74300.1"/>
    <property type="molecule type" value="Genomic_DNA"/>
</dbReference>
<feature type="domain" description="Reverse transcriptase" evidence="4">
    <location>
        <begin position="2904"/>
        <end position="3152"/>
    </location>
</feature>
<proteinExistence type="predicted"/>
<dbReference type="CDD" id="cd09276">
    <property type="entry name" value="Rnase_HI_RT_non_LTR"/>
    <property type="match status" value="1"/>
</dbReference>
<feature type="compositionally biased region" description="Pro residues" evidence="2">
    <location>
        <begin position="363"/>
        <end position="374"/>
    </location>
</feature>
<feature type="region of interest" description="Disordered" evidence="2">
    <location>
        <begin position="1"/>
        <end position="34"/>
    </location>
</feature>
<keyword evidence="1" id="KW-0479">Metal-binding</keyword>
<evidence type="ECO:0000259" key="3">
    <source>
        <dbReference type="PROSITE" id="PS50158"/>
    </source>
</evidence>
<feature type="domain" description="RNase H type-1" evidence="5">
    <location>
        <begin position="4140"/>
        <end position="4267"/>
    </location>
</feature>
<dbReference type="InterPro" id="IPR036397">
    <property type="entry name" value="RNaseH_sf"/>
</dbReference>
<feature type="compositionally biased region" description="Basic residues" evidence="2">
    <location>
        <begin position="1009"/>
        <end position="1029"/>
    </location>
</feature>
<feature type="compositionally biased region" description="Basic and acidic residues" evidence="2">
    <location>
        <begin position="1719"/>
        <end position="1745"/>
    </location>
</feature>
<evidence type="ECO:0000313" key="7">
    <source>
        <dbReference type="Proteomes" id="UP001235939"/>
    </source>
</evidence>
<feature type="domain" description="CCHC-type" evidence="3">
    <location>
        <begin position="1584"/>
        <end position="1599"/>
    </location>
</feature>
<protein>
    <recommendedName>
        <fullName evidence="8">CCHC-type domain-containing protein</fullName>
    </recommendedName>
</protein>
<dbReference type="InterPro" id="IPR002156">
    <property type="entry name" value="RNaseH_domain"/>
</dbReference>
<dbReference type="SMART" id="SM00343">
    <property type="entry name" value="ZnF_C2HC"/>
    <property type="match status" value="2"/>
</dbReference>
<dbReference type="SUPFAM" id="SSF53098">
    <property type="entry name" value="Ribonuclease H-like"/>
    <property type="match status" value="1"/>
</dbReference>
<dbReference type="PROSITE" id="PS50879">
    <property type="entry name" value="RNASE_H_1"/>
    <property type="match status" value="1"/>
</dbReference>
<feature type="region of interest" description="Disordered" evidence="2">
    <location>
        <begin position="3266"/>
        <end position="3374"/>
    </location>
</feature>
<organism evidence="6 7">
    <name type="scientific">Cordylochernes scorpioides</name>
    <dbReference type="NCBI Taxonomy" id="51811"/>
    <lineage>
        <taxon>Eukaryota</taxon>
        <taxon>Metazoa</taxon>
        <taxon>Ecdysozoa</taxon>
        <taxon>Arthropoda</taxon>
        <taxon>Chelicerata</taxon>
        <taxon>Arachnida</taxon>
        <taxon>Pseudoscorpiones</taxon>
        <taxon>Cheliferoidea</taxon>
        <taxon>Chernetidae</taxon>
        <taxon>Cordylochernes</taxon>
    </lineage>
</organism>
<dbReference type="PANTHER" id="PTHR19446">
    <property type="entry name" value="REVERSE TRANSCRIPTASES"/>
    <property type="match status" value="1"/>
</dbReference>
<feature type="compositionally biased region" description="Basic and acidic residues" evidence="2">
    <location>
        <begin position="13"/>
        <end position="25"/>
    </location>
</feature>
<feature type="region of interest" description="Disordered" evidence="2">
    <location>
        <begin position="1599"/>
        <end position="1670"/>
    </location>
</feature>
<dbReference type="Pfam" id="PF00075">
    <property type="entry name" value="RNase_H"/>
    <property type="match status" value="1"/>
</dbReference>
<feature type="non-terminal residue" evidence="6">
    <location>
        <position position="1"/>
    </location>
</feature>
<feature type="region of interest" description="Disordered" evidence="2">
    <location>
        <begin position="2487"/>
        <end position="2598"/>
    </location>
</feature>
<evidence type="ECO:0000259" key="4">
    <source>
        <dbReference type="PROSITE" id="PS50878"/>
    </source>
</evidence>
<gene>
    <name evidence="6" type="ORF">LAZ67_11002920</name>
</gene>
<feature type="region of interest" description="Disordered" evidence="2">
    <location>
        <begin position="344"/>
        <end position="499"/>
    </location>
</feature>
<dbReference type="InterPro" id="IPR000477">
    <property type="entry name" value="RT_dom"/>
</dbReference>
<feature type="compositionally biased region" description="Low complexity" evidence="2">
    <location>
        <begin position="1089"/>
        <end position="1101"/>
    </location>
</feature>
<feature type="region of interest" description="Disordered" evidence="2">
    <location>
        <begin position="2840"/>
        <end position="2884"/>
    </location>
</feature>